<comment type="caution">
    <text evidence="8">The sequence shown here is derived from an EMBL/GenBank/DDBJ whole genome shotgun (WGS) entry which is preliminary data.</text>
</comment>
<evidence type="ECO:0000313" key="8">
    <source>
        <dbReference type="EMBL" id="KAJ4451791.1"/>
    </source>
</evidence>
<dbReference type="Proteomes" id="UP001148838">
    <property type="component" value="Unassembled WGS sequence"/>
</dbReference>
<keyword evidence="3" id="KW-0862">Zinc</keyword>
<dbReference type="Pfam" id="PF05485">
    <property type="entry name" value="THAP"/>
    <property type="match status" value="1"/>
</dbReference>
<evidence type="ECO:0000256" key="4">
    <source>
        <dbReference type="ARBA" id="ARBA00023125"/>
    </source>
</evidence>
<accession>A0ABQ8U065</accession>
<evidence type="ECO:0000256" key="5">
    <source>
        <dbReference type="PROSITE-ProRule" id="PRU00309"/>
    </source>
</evidence>
<dbReference type="SUPFAM" id="SSF57716">
    <property type="entry name" value="Glucocorticoid receptor-like (DNA-binding domain)"/>
    <property type="match status" value="1"/>
</dbReference>
<dbReference type="EMBL" id="JAJSOF020000001">
    <property type="protein sequence ID" value="KAJ4451791.1"/>
    <property type="molecule type" value="Genomic_DNA"/>
</dbReference>
<protein>
    <recommendedName>
        <fullName evidence="7">THAP-type domain-containing protein</fullName>
    </recommendedName>
</protein>
<keyword evidence="9" id="KW-1185">Reference proteome</keyword>
<keyword evidence="1" id="KW-0479">Metal-binding</keyword>
<dbReference type="PROSITE" id="PS50950">
    <property type="entry name" value="ZF_THAP"/>
    <property type="match status" value="1"/>
</dbReference>
<evidence type="ECO:0000259" key="7">
    <source>
        <dbReference type="PROSITE" id="PS50950"/>
    </source>
</evidence>
<feature type="domain" description="THAP-type" evidence="7">
    <location>
        <begin position="1"/>
        <end position="48"/>
    </location>
</feature>
<keyword evidence="4 5" id="KW-0238">DNA-binding</keyword>
<keyword evidence="2 5" id="KW-0863">Zinc-finger</keyword>
<proteinExistence type="predicted"/>
<feature type="region of interest" description="Disordered" evidence="6">
    <location>
        <begin position="143"/>
        <end position="171"/>
    </location>
</feature>
<reference evidence="8 9" key="1">
    <citation type="journal article" date="2022" name="Allergy">
        <title>Genome assembly and annotation of Periplaneta americana reveal a comprehensive cockroach allergen profile.</title>
        <authorList>
            <person name="Wang L."/>
            <person name="Xiong Q."/>
            <person name="Saelim N."/>
            <person name="Wang L."/>
            <person name="Nong W."/>
            <person name="Wan A.T."/>
            <person name="Shi M."/>
            <person name="Liu X."/>
            <person name="Cao Q."/>
            <person name="Hui J.H.L."/>
            <person name="Sookrung N."/>
            <person name="Leung T.F."/>
            <person name="Tungtrongchitr A."/>
            <person name="Tsui S.K.W."/>
        </authorList>
    </citation>
    <scope>NUCLEOTIDE SEQUENCE [LARGE SCALE GENOMIC DNA]</scope>
    <source>
        <strain evidence="8">PWHHKU_190912</strain>
    </source>
</reference>
<name>A0ABQ8U065_PERAM</name>
<dbReference type="InterPro" id="IPR006612">
    <property type="entry name" value="THAP_Znf"/>
</dbReference>
<evidence type="ECO:0000256" key="1">
    <source>
        <dbReference type="ARBA" id="ARBA00022723"/>
    </source>
</evidence>
<evidence type="ECO:0000256" key="2">
    <source>
        <dbReference type="ARBA" id="ARBA00022771"/>
    </source>
</evidence>
<gene>
    <name evidence="8" type="ORF">ANN_03263</name>
</gene>
<evidence type="ECO:0000256" key="3">
    <source>
        <dbReference type="ARBA" id="ARBA00022833"/>
    </source>
</evidence>
<feature type="region of interest" description="Disordered" evidence="6">
    <location>
        <begin position="183"/>
        <end position="219"/>
    </location>
</feature>
<evidence type="ECO:0000313" key="9">
    <source>
        <dbReference type="Proteomes" id="UP001148838"/>
    </source>
</evidence>
<sequence>MGGLFEGGNETPGSLKVVIVCSLHFREEEYSNNGKFRRLKPSTVPTIFPHKPRYKVTDIKRLRRTITKTDLPPPKKRKSFSNIGFSLFEQDVPSGSASFNDISFLPVENDHKVAQEDPANIEEQKRNINRLHVKITRLNKVLKEKQETKKRRDPEERRARRTEAHAEKEKGFLEKDIIKDFSTFTDNPRHRDRKTGPLSSQIGDDVRNNCKLLTLTPSS</sequence>
<evidence type="ECO:0000256" key="6">
    <source>
        <dbReference type="SAM" id="MobiDB-lite"/>
    </source>
</evidence>
<organism evidence="8 9">
    <name type="scientific">Periplaneta americana</name>
    <name type="common">American cockroach</name>
    <name type="synonym">Blatta americana</name>
    <dbReference type="NCBI Taxonomy" id="6978"/>
    <lineage>
        <taxon>Eukaryota</taxon>
        <taxon>Metazoa</taxon>
        <taxon>Ecdysozoa</taxon>
        <taxon>Arthropoda</taxon>
        <taxon>Hexapoda</taxon>
        <taxon>Insecta</taxon>
        <taxon>Pterygota</taxon>
        <taxon>Neoptera</taxon>
        <taxon>Polyneoptera</taxon>
        <taxon>Dictyoptera</taxon>
        <taxon>Blattodea</taxon>
        <taxon>Blattoidea</taxon>
        <taxon>Blattidae</taxon>
        <taxon>Blattinae</taxon>
        <taxon>Periplaneta</taxon>
    </lineage>
</organism>